<dbReference type="OrthoDB" id="9803291at2"/>
<proteinExistence type="predicted"/>
<name>A0A397RV74_9MOLU</name>
<dbReference type="Gene3D" id="3.30.1460.30">
    <property type="entry name" value="YgaC/TfoX-N like chaperone"/>
    <property type="match status" value="1"/>
</dbReference>
<protein>
    <submittedName>
        <fullName evidence="1">TfoX-like protein</fullName>
    </submittedName>
</protein>
<evidence type="ECO:0000313" key="1">
    <source>
        <dbReference type="EMBL" id="RIA75517.1"/>
    </source>
</evidence>
<reference evidence="1 2" key="1">
    <citation type="submission" date="2018-08" db="EMBL/GenBank/DDBJ databases">
        <title>Genomic Encyclopedia of Archaeal and Bacterial Type Strains, Phase II (KMG-II): from individual species to whole genera.</title>
        <authorList>
            <person name="Goeker M."/>
        </authorList>
    </citation>
    <scope>NUCLEOTIDE SEQUENCE [LARGE SCALE GENOMIC DNA]</scope>
    <source>
        <strain evidence="1 2">ATCC 27112</strain>
    </source>
</reference>
<evidence type="ECO:0000313" key="2">
    <source>
        <dbReference type="Proteomes" id="UP000266506"/>
    </source>
</evidence>
<dbReference type="SUPFAM" id="SSF159894">
    <property type="entry name" value="YgaC/TfoX-N like"/>
    <property type="match status" value="1"/>
</dbReference>
<dbReference type="InParanoid" id="A0A397RV74"/>
<dbReference type="Proteomes" id="UP000266506">
    <property type="component" value="Unassembled WGS sequence"/>
</dbReference>
<accession>A0A397RV74</accession>
<dbReference type="AlphaFoldDB" id="A0A397RV74"/>
<organism evidence="1 2">
    <name type="scientific">Anaeroplasma bactoclasticum</name>
    <dbReference type="NCBI Taxonomy" id="2088"/>
    <lineage>
        <taxon>Bacteria</taxon>
        <taxon>Bacillati</taxon>
        <taxon>Mycoplasmatota</taxon>
        <taxon>Mollicutes</taxon>
        <taxon>Anaeroplasmatales</taxon>
        <taxon>Anaeroplasmataceae</taxon>
        <taxon>Anaeroplasma</taxon>
    </lineage>
</organism>
<comment type="caution">
    <text evidence="1">The sequence shown here is derived from an EMBL/GenBank/DDBJ whole genome shotgun (WGS) entry which is preliminary data.</text>
</comment>
<gene>
    <name evidence="1" type="ORF">EI71_01411</name>
</gene>
<dbReference type="RefSeq" id="WP_119016537.1">
    <property type="nucleotide sequence ID" value="NZ_QXEV01000017.1"/>
</dbReference>
<dbReference type="EMBL" id="QXEV01000017">
    <property type="protein sequence ID" value="RIA75517.1"/>
    <property type="molecule type" value="Genomic_DNA"/>
</dbReference>
<sequence>MPSKEEYLDYVLSLLSEIDSITYKKMMGEYLLYNDGVLFGGIYDDRFLIKKTKYTQSLGFKEEIPYTNAKAMYLIDIENRNEIKKIIENMTLELGDK</sequence>
<keyword evidence="2" id="KW-1185">Reference proteome</keyword>